<protein>
    <submittedName>
        <fullName evidence="4">FHA domain-containing protein</fullName>
    </submittedName>
</protein>
<dbReference type="Pfam" id="PF00498">
    <property type="entry name" value="FHA"/>
    <property type="match status" value="1"/>
</dbReference>
<dbReference type="PROSITE" id="PS50006">
    <property type="entry name" value="FHA_DOMAIN"/>
    <property type="match status" value="1"/>
</dbReference>
<dbReference type="SMART" id="SM00240">
    <property type="entry name" value="FHA"/>
    <property type="match status" value="1"/>
</dbReference>
<dbReference type="Gene3D" id="2.60.200.20">
    <property type="match status" value="1"/>
</dbReference>
<evidence type="ECO:0000313" key="4">
    <source>
        <dbReference type="EMBL" id="MEV0708446.1"/>
    </source>
</evidence>
<keyword evidence="1" id="KW-0597">Phosphoprotein</keyword>
<evidence type="ECO:0000256" key="1">
    <source>
        <dbReference type="ARBA" id="ARBA00022553"/>
    </source>
</evidence>
<sequence>MVTCPDGHRSLATDYCDVCGSPIEGAAAGVALCPSCRQPSGGRFCEACGHDSALGVPGEPQLPVPEAPPTVVGREPEPATEPEHPAATVTEVRRIAWVATIDADRDFYDRVVAREGPDADRVDFPTYYPQRRITLRGTDILIGKRSVSQGVQPDIDLGLAPADAGVSRTHAMLRLTPTALTITDLGSTNGTSLNGSDDLIPADTPFPLRSGDRIHLGAWTTITLSTEPG</sequence>
<keyword evidence="5" id="KW-1185">Reference proteome</keyword>
<dbReference type="EMBL" id="JBFAKC010000005">
    <property type="protein sequence ID" value="MEV0708446.1"/>
    <property type="molecule type" value="Genomic_DNA"/>
</dbReference>
<feature type="region of interest" description="Disordered" evidence="2">
    <location>
        <begin position="56"/>
        <end position="85"/>
    </location>
</feature>
<organism evidence="4 5">
    <name type="scientific">Nocardia aurea</name>
    <dbReference type="NCBI Taxonomy" id="2144174"/>
    <lineage>
        <taxon>Bacteria</taxon>
        <taxon>Bacillati</taxon>
        <taxon>Actinomycetota</taxon>
        <taxon>Actinomycetes</taxon>
        <taxon>Mycobacteriales</taxon>
        <taxon>Nocardiaceae</taxon>
        <taxon>Nocardia</taxon>
    </lineage>
</organism>
<dbReference type="InterPro" id="IPR008984">
    <property type="entry name" value="SMAD_FHA_dom_sf"/>
</dbReference>
<dbReference type="InterPro" id="IPR050923">
    <property type="entry name" value="Cell_Proc_Reg/RNA_Proc"/>
</dbReference>
<proteinExistence type="predicted"/>
<comment type="caution">
    <text evidence="4">The sequence shown here is derived from an EMBL/GenBank/DDBJ whole genome shotgun (WGS) entry which is preliminary data.</text>
</comment>
<evidence type="ECO:0000256" key="2">
    <source>
        <dbReference type="SAM" id="MobiDB-lite"/>
    </source>
</evidence>
<dbReference type="InterPro" id="IPR000253">
    <property type="entry name" value="FHA_dom"/>
</dbReference>
<feature type="compositionally biased region" description="Basic and acidic residues" evidence="2">
    <location>
        <begin position="74"/>
        <end position="84"/>
    </location>
</feature>
<gene>
    <name evidence="4" type="ORF">AB0I48_12845</name>
</gene>
<name>A0ABV3FSP8_9NOCA</name>
<evidence type="ECO:0000313" key="5">
    <source>
        <dbReference type="Proteomes" id="UP001551695"/>
    </source>
</evidence>
<dbReference type="CDD" id="cd00060">
    <property type="entry name" value="FHA"/>
    <property type="match status" value="1"/>
</dbReference>
<dbReference type="Proteomes" id="UP001551695">
    <property type="component" value="Unassembled WGS sequence"/>
</dbReference>
<feature type="domain" description="FHA" evidence="3">
    <location>
        <begin position="140"/>
        <end position="198"/>
    </location>
</feature>
<dbReference type="PANTHER" id="PTHR23308">
    <property type="entry name" value="NUCLEAR INHIBITOR OF PROTEIN PHOSPHATASE-1"/>
    <property type="match status" value="1"/>
</dbReference>
<reference evidence="4 5" key="1">
    <citation type="submission" date="2024-06" db="EMBL/GenBank/DDBJ databases">
        <title>The Natural Products Discovery Center: Release of the First 8490 Sequenced Strains for Exploring Actinobacteria Biosynthetic Diversity.</title>
        <authorList>
            <person name="Kalkreuter E."/>
            <person name="Kautsar S.A."/>
            <person name="Yang D."/>
            <person name="Bader C.D."/>
            <person name="Teijaro C.N."/>
            <person name="Fluegel L."/>
            <person name="Davis C.M."/>
            <person name="Simpson J.R."/>
            <person name="Lauterbach L."/>
            <person name="Steele A.D."/>
            <person name="Gui C."/>
            <person name="Meng S."/>
            <person name="Li G."/>
            <person name="Viehrig K."/>
            <person name="Ye F."/>
            <person name="Su P."/>
            <person name="Kiefer A.F."/>
            <person name="Nichols A."/>
            <person name="Cepeda A.J."/>
            <person name="Yan W."/>
            <person name="Fan B."/>
            <person name="Jiang Y."/>
            <person name="Adhikari A."/>
            <person name="Zheng C.-J."/>
            <person name="Schuster L."/>
            <person name="Cowan T.M."/>
            <person name="Smanski M.J."/>
            <person name="Chevrette M.G."/>
            <person name="De Carvalho L.P.S."/>
            <person name="Shen B."/>
        </authorList>
    </citation>
    <scope>NUCLEOTIDE SEQUENCE [LARGE SCALE GENOMIC DNA]</scope>
    <source>
        <strain evidence="4 5">NPDC050403</strain>
    </source>
</reference>
<accession>A0ABV3FSP8</accession>
<evidence type="ECO:0000259" key="3">
    <source>
        <dbReference type="PROSITE" id="PS50006"/>
    </source>
</evidence>
<dbReference type="RefSeq" id="WP_109524678.1">
    <property type="nucleotide sequence ID" value="NZ_JBFAKC010000005.1"/>
</dbReference>
<dbReference type="SUPFAM" id="SSF49879">
    <property type="entry name" value="SMAD/FHA domain"/>
    <property type="match status" value="1"/>
</dbReference>